<protein>
    <submittedName>
        <fullName evidence="1">Uncharacterized protein</fullName>
    </submittedName>
</protein>
<proteinExistence type="predicted"/>
<dbReference type="EMBL" id="AWFB01000089">
    <property type="protein sequence ID" value="RAN30425.1"/>
    <property type="molecule type" value="Genomic_DNA"/>
</dbReference>
<dbReference type="STRING" id="1280941.HY2_05315"/>
<dbReference type="Proteomes" id="UP000249123">
    <property type="component" value="Unassembled WGS sequence"/>
</dbReference>
<reference evidence="1 2" key="1">
    <citation type="submission" date="2013-04" db="EMBL/GenBank/DDBJ databases">
        <title>Hyphomonas sp. T24B3 Genome Sequencing.</title>
        <authorList>
            <person name="Lai Q."/>
            <person name="Shao Z."/>
        </authorList>
    </citation>
    <scope>NUCLEOTIDE SEQUENCE [LARGE SCALE GENOMIC DNA]</scope>
    <source>
        <strain evidence="1 2">T24B3</strain>
    </source>
</reference>
<gene>
    <name evidence="1" type="ORF">HY3_06285</name>
</gene>
<evidence type="ECO:0000313" key="1">
    <source>
        <dbReference type="EMBL" id="RAN30425.1"/>
    </source>
</evidence>
<sequence length="40" mass="4269">MLFCAEILHYGVAAFGGGEYIATSADEAFGFQKRARISGL</sequence>
<dbReference type="AlphaFoldDB" id="A0A062TYB9"/>
<accession>A0A062TYB9</accession>
<evidence type="ECO:0000313" key="2">
    <source>
        <dbReference type="Proteomes" id="UP000249123"/>
    </source>
</evidence>
<keyword evidence="2" id="KW-1185">Reference proteome</keyword>
<name>A0A062TYB9_9PROT</name>
<organism evidence="1 2">
    <name type="scientific">Hyphomonas pacifica</name>
    <dbReference type="NCBI Taxonomy" id="1280941"/>
    <lineage>
        <taxon>Bacteria</taxon>
        <taxon>Pseudomonadati</taxon>
        <taxon>Pseudomonadota</taxon>
        <taxon>Alphaproteobacteria</taxon>
        <taxon>Hyphomonadales</taxon>
        <taxon>Hyphomonadaceae</taxon>
        <taxon>Hyphomonas</taxon>
    </lineage>
</organism>
<comment type="caution">
    <text evidence="1">The sequence shown here is derived from an EMBL/GenBank/DDBJ whole genome shotgun (WGS) entry which is preliminary data.</text>
</comment>